<dbReference type="GO" id="GO:0000455">
    <property type="term" value="P:enzyme-directed rRNA pseudouridine synthesis"/>
    <property type="evidence" value="ECO:0007669"/>
    <property type="project" value="UniProtKB-ARBA"/>
</dbReference>
<feature type="domain" description="RNA-binding S4" evidence="6">
    <location>
        <begin position="423"/>
        <end position="480"/>
    </location>
</feature>
<dbReference type="CDD" id="cd00165">
    <property type="entry name" value="S4"/>
    <property type="match status" value="1"/>
</dbReference>
<dbReference type="PROSITE" id="PS01149">
    <property type="entry name" value="PSI_RSU"/>
    <property type="match status" value="1"/>
</dbReference>
<dbReference type="GO" id="GO:0120159">
    <property type="term" value="F:rRNA pseudouridine synthase activity"/>
    <property type="evidence" value="ECO:0007669"/>
    <property type="project" value="UniProtKB-ARBA"/>
</dbReference>
<evidence type="ECO:0000256" key="3">
    <source>
        <dbReference type="PROSITE-ProRule" id="PRU00182"/>
    </source>
</evidence>
<name>A0A7K0EF23_9BACT</name>
<dbReference type="SMART" id="SM00363">
    <property type="entry name" value="S4"/>
    <property type="match status" value="1"/>
</dbReference>
<dbReference type="SUPFAM" id="SSF55174">
    <property type="entry name" value="Alpha-L RNA-binding motif"/>
    <property type="match status" value="1"/>
</dbReference>
<evidence type="ECO:0000256" key="5">
    <source>
        <dbReference type="SAM" id="MobiDB-lite"/>
    </source>
</evidence>
<dbReference type="InterPro" id="IPR042092">
    <property type="entry name" value="PsdUridine_s_RsuA/RluB/E/F_cat"/>
</dbReference>
<evidence type="ECO:0000313" key="8">
    <source>
        <dbReference type="Proteomes" id="UP000441754"/>
    </source>
</evidence>
<feature type="compositionally biased region" description="Basic and acidic residues" evidence="5">
    <location>
        <begin position="374"/>
        <end position="419"/>
    </location>
</feature>
<dbReference type="OrthoDB" id="1012272at2"/>
<dbReference type="PANTHER" id="PTHR47683">
    <property type="entry name" value="PSEUDOURIDINE SYNTHASE FAMILY PROTEIN-RELATED"/>
    <property type="match status" value="1"/>
</dbReference>
<reference evidence="7 8" key="1">
    <citation type="journal article" date="2018" name="Antonie Van Leeuwenhoek">
        <title>Larkinella terrae sp. nov., isolated from soil on Jeju Island, South Korea.</title>
        <authorList>
            <person name="Ten L.N."/>
            <person name="Jeon J."/>
            <person name="Park S.J."/>
            <person name="Park S."/>
            <person name="Lee S.Y."/>
            <person name="Kim M.K."/>
            <person name="Jung H.Y."/>
        </authorList>
    </citation>
    <scope>NUCLEOTIDE SEQUENCE [LARGE SCALE GENOMIC DNA]</scope>
    <source>
        <strain evidence="7 8">KCTC 52001</strain>
    </source>
</reference>
<feature type="compositionally biased region" description="Basic and acidic residues" evidence="5">
    <location>
        <begin position="272"/>
        <end position="365"/>
    </location>
</feature>
<dbReference type="GO" id="GO:0003723">
    <property type="term" value="F:RNA binding"/>
    <property type="evidence" value="ECO:0007669"/>
    <property type="project" value="UniProtKB-KW"/>
</dbReference>
<evidence type="ECO:0000256" key="2">
    <source>
        <dbReference type="ARBA" id="ARBA00023235"/>
    </source>
</evidence>
<dbReference type="InterPro" id="IPR050343">
    <property type="entry name" value="RsuA_PseudoU_synthase"/>
</dbReference>
<dbReference type="Gene3D" id="3.10.290.10">
    <property type="entry name" value="RNA-binding S4 domain"/>
    <property type="match status" value="1"/>
</dbReference>
<dbReference type="Proteomes" id="UP000441754">
    <property type="component" value="Unassembled WGS sequence"/>
</dbReference>
<feature type="compositionally biased region" description="Basic and acidic residues" evidence="5">
    <location>
        <begin position="32"/>
        <end position="120"/>
    </location>
</feature>
<evidence type="ECO:0000256" key="4">
    <source>
        <dbReference type="RuleBase" id="RU003887"/>
    </source>
</evidence>
<feature type="compositionally biased region" description="Basic and acidic residues" evidence="5">
    <location>
        <begin position="246"/>
        <end position="265"/>
    </location>
</feature>
<feature type="region of interest" description="Disordered" evidence="5">
    <location>
        <begin position="1"/>
        <end position="421"/>
    </location>
</feature>
<organism evidence="7 8">
    <name type="scientific">Larkinella terrae</name>
    <dbReference type="NCBI Taxonomy" id="2025311"/>
    <lineage>
        <taxon>Bacteria</taxon>
        <taxon>Pseudomonadati</taxon>
        <taxon>Bacteroidota</taxon>
        <taxon>Cytophagia</taxon>
        <taxon>Cytophagales</taxon>
        <taxon>Spirosomataceae</taxon>
        <taxon>Larkinella</taxon>
    </lineage>
</organism>
<accession>A0A7K0EF23</accession>
<dbReference type="InterPro" id="IPR002942">
    <property type="entry name" value="S4_RNA-bd"/>
</dbReference>
<dbReference type="EC" id="5.4.99.-" evidence="4"/>
<evidence type="ECO:0000259" key="6">
    <source>
        <dbReference type="SMART" id="SM00363"/>
    </source>
</evidence>
<keyword evidence="8" id="KW-1185">Reference proteome</keyword>
<dbReference type="FunFam" id="3.10.290.10:FF:000003">
    <property type="entry name" value="Pseudouridine synthase"/>
    <property type="match status" value="1"/>
</dbReference>
<dbReference type="Pfam" id="PF01479">
    <property type="entry name" value="S4"/>
    <property type="match status" value="1"/>
</dbReference>
<feature type="compositionally biased region" description="Basic and acidic residues" evidence="5">
    <location>
        <begin position="1"/>
        <end position="20"/>
    </location>
</feature>
<dbReference type="Pfam" id="PF00849">
    <property type="entry name" value="PseudoU_synth_2"/>
    <property type="match status" value="1"/>
</dbReference>
<evidence type="ECO:0000313" key="7">
    <source>
        <dbReference type="EMBL" id="MRS60430.1"/>
    </source>
</evidence>
<comment type="similarity">
    <text evidence="1 4">Belongs to the pseudouridine synthase RsuA family.</text>
</comment>
<keyword evidence="2 4" id="KW-0413">Isomerase</keyword>
<dbReference type="RefSeq" id="WP_154173333.1">
    <property type="nucleotide sequence ID" value="NZ_WJXZ01000001.1"/>
</dbReference>
<dbReference type="EMBL" id="WJXZ01000001">
    <property type="protein sequence ID" value="MRS60430.1"/>
    <property type="molecule type" value="Genomic_DNA"/>
</dbReference>
<dbReference type="InterPro" id="IPR036986">
    <property type="entry name" value="S4_RNA-bd_sf"/>
</dbReference>
<dbReference type="InterPro" id="IPR018496">
    <property type="entry name" value="PsdUridine_synth_RsuA/RluB_CS"/>
</dbReference>
<gene>
    <name evidence="7" type="ORF">GJJ30_03925</name>
</gene>
<dbReference type="PANTHER" id="PTHR47683:SF2">
    <property type="entry name" value="RNA-BINDING S4 DOMAIN-CONTAINING PROTEIN"/>
    <property type="match status" value="1"/>
</dbReference>
<comment type="caution">
    <text evidence="7">The sequence shown here is derived from an EMBL/GenBank/DDBJ whole genome shotgun (WGS) entry which is preliminary data.</text>
</comment>
<dbReference type="InterPro" id="IPR020094">
    <property type="entry name" value="TruA/RsuA/RluB/E/F_N"/>
</dbReference>
<dbReference type="Gene3D" id="3.30.70.580">
    <property type="entry name" value="Pseudouridine synthase I, catalytic domain, N-terminal subdomain"/>
    <property type="match status" value="1"/>
</dbReference>
<sequence>MSKKRDESEGRRGDRKEGSGRPESNPQFYSKFNKDADRKDGNTDFERRERSYDKPRGNRPDDGGRRSDDNRSNRFSGDRPRFERNDDRRSFDRSDRQRNDSFRNENPRGGRFEGGPRRDNPSGNERGYGERRDFDRNREERPRFNRDENRGFRRNDNDRSDRPRFDRNDDRPDRNENRSGRFEGGGPRRDFNRDRDERPRFNPDENRGFRRDNDRSDRNENREGRFGNPESREERPRFGRSGQSESRNDRFGGERSYGDRSRNRESGSNSDQPERRENRFGNERSYGDRPDRRDADRNDRPRFNRDENRGGQRDSGRFEGSSPRRDADRFPSDRPRRNEREPRFDRPRRDENEEEKQRQIEDSRSRQVGSSRAPEYDLDKMKEKAFGGRDPRDKKQKRIGHEKVKNGERSNDKKPRDPDSGLIRLNRYIANSGICSRRDADELIARGDVSVNGKVVTEMGYKVQPTDVIKYGSRVLNPEKMTYVLLNKPKDYITTTEDPEDRHTVMELVAGATPYRIYPVGRLDRNTTGLLLLTNDGELVEKLTHPSNEIRKVYQAELDKPLTNEHFEAIRDGFELEDGYIKPDDLGIVTPDAQVVGIEIHSGRNRIVRRIFEHFGYEVTKLDRTVYAGLTKKELPRGSWRYLNEKEVIRLKFLL</sequence>
<dbReference type="NCBIfam" id="TIGR00093">
    <property type="entry name" value="pseudouridine synthase"/>
    <property type="match status" value="1"/>
</dbReference>
<dbReference type="CDD" id="cd02870">
    <property type="entry name" value="PseudoU_synth_RsuA_like"/>
    <property type="match status" value="1"/>
</dbReference>
<dbReference type="InterPro" id="IPR000748">
    <property type="entry name" value="PsdUridine_synth_RsuA/RluB/E/F"/>
</dbReference>
<evidence type="ECO:0000256" key="1">
    <source>
        <dbReference type="ARBA" id="ARBA00008348"/>
    </source>
</evidence>
<dbReference type="PROSITE" id="PS50889">
    <property type="entry name" value="S4"/>
    <property type="match status" value="1"/>
</dbReference>
<dbReference type="Gene3D" id="3.30.70.1560">
    <property type="entry name" value="Alpha-L RNA-binding motif"/>
    <property type="match status" value="1"/>
</dbReference>
<feature type="compositionally biased region" description="Basic and acidic residues" evidence="5">
    <location>
        <begin position="127"/>
        <end position="237"/>
    </location>
</feature>
<keyword evidence="3" id="KW-0694">RNA-binding</keyword>
<dbReference type="InterPro" id="IPR006145">
    <property type="entry name" value="PsdUridine_synth_RsuA/RluA"/>
</dbReference>
<dbReference type="SUPFAM" id="SSF55120">
    <property type="entry name" value="Pseudouridine synthase"/>
    <property type="match status" value="1"/>
</dbReference>
<proteinExistence type="inferred from homology"/>
<dbReference type="AlphaFoldDB" id="A0A7K0EF23"/>
<dbReference type="InterPro" id="IPR020103">
    <property type="entry name" value="PsdUridine_synth_cat_dom_sf"/>
</dbReference>
<protein>
    <recommendedName>
        <fullName evidence="4">Pseudouridine synthase</fullName>
        <ecNumber evidence="4">5.4.99.-</ecNumber>
    </recommendedName>
</protein>